<evidence type="ECO:0000313" key="1">
    <source>
        <dbReference type="EMBL" id="MBB5353387.1"/>
    </source>
</evidence>
<organism evidence="1 2">
    <name type="scientific">Haloferula luteola</name>
    <dbReference type="NCBI Taxonomy" id="595692"/>
    <lineage>
        <taxon>Bacteria</taxon>
        <taxon>Pseudomonadati</taxon>
        <taxon>Verrucomicrobiota</taxon>
        <taxon>Verrucomicrobiia</taxon>
        <taxon>Verrucomicrobiales</taxon>
        <taxon>Verrucomicrobiaceae</taxon>
        <taxon>Haloferula</taxon>
    </lineage>
</organism>
<evidence type="ECO:0000313" key="2">
    <source>
        <dbReference type="Proteomes" id="UP000557717"/>
    </source>
</evidence>
<keyword evidence="2" id="KW-1185">Reference proteome</keyword>
<gene>
    <name evidence="1" type="ORF">HNR46_003644</name>
</gene>
<name>A0A840V549_9BACT</name>
<protein>
    <submittedName>
        <fullName evidence="1">Uncharacterized protein</fullName>
    </submittedName>
</protein>
<dbReference type="EMBL" id="JACHFD010000025">
    <property type="protein sequence ID" value="MBB5353387.1"/>
    <property type="molecule type" value="Genomic_DNA"/>
</dbReference>
<reference evidence="1 2" key="1">
    <citation type="submission" date="2020-08" db="EMBL/GenBank/DDBJ databases">
        <title>Genomic Encyclopedia of Type Strains, Phase IV (KMG-IV): sequencing the most valuable type-strain genomes for metagenomic binning, comparative biology and taxonomic classification.</title>
        <authorList>
            <person name="Goeker M."/>
        </authorList>
    </citation>
    <scope>NUCLEOTIDE SEQUENCE [LARGE SCALE GENOMIC DNA]</scope>
    <source>
        <strain evidence="1 2">YC6886</strain>
    </source>
</reference>
<dbReference type="Proteomes" id="UP000557717">
    <property type="component" value="Unassembled WGS sequence"/>
</dbReference>
<accession>A0A840V549</accession>
<dbReference type="RefSeq" id="WP_184021228.1">
    <property type="nucleotide sequence ID" value="NZ_JACHFD010000025.1"/>
</dbReference>
<sequence length="193" mass="21505">MKSRFWMMAWAAWMVVPGVAQLIHPSEGRLEFRDAATHDALVEKAAAARSTPVASAPPVVVSSEGETKELFRPEGLLARSEMLHLGHFATLVPKRAVLHIPECRRRFVGLEHGMRLIHWSEFLVRNRGWIRTMEVTRAQAEGLKPLDPKVVENFKDCSEVIVATYQGGPISVLPLKEPKAPAITQVEEGNTKP</sequence>
<comment type="caution">
    <text evidence="1">The sequence shown here is derived from an EMBL/GenBank/DDBJ whole genome shotgun (WGS) entry which is preliminary data.</text>
</comment>
<dbReference type="AlphaFoldDB" id="A0A840V549"/>
<proteinExistence type="predicted"/>